<organism evidence="5 6">
    <name type="scientific">Halovulum marinum</name>
    <dbReference type="NCBI Taxonomy" id="2662447"/>
    <lineage>
        <taxon>Bacteria</taxon>
        <taxon>Pseudomonadati</taxon>
        <taxon>Pseudomonadota</taxon>
        <taxon>Alphaproteobacteria</taxon>
        <taxon>Rhodobacterales</taxon>
        <taxon>Paracoccaceae</taxon>
        <taxon>Halovulum</taxon>
    </lineage>
</organism>
<dbReference type="SUPFAM" id="SSF49503">
    <property type="entry name" value="Cupredoxins"/>
    <property type="match status" value="3"/>
</dbReference>
<evidence type="ECO:0000313" key="5">
    <source>
        <dbReference type="EMBL" id="MSU88346.1"/>
    </source>
</evidence>
<dbReference type="EMBL" id="WIND01000001">
    <property type="protein sequence ID" value="MSU88346.1"/>
    <property type="molecule type" value="Genomic_DNA"/>
</dbReference>
<accession>A0A6L5YVC0</accession>
<dbReference type="InterPro" id="IPR011706">
    <property type="entry name" value="Cu-oxidase_C"/>
</dbReference>
<dbReference type="Proteomes" id="UP000474957">
    <property type="component" value="Unassembled WGS sequence"/>
</dbReference>
<name>A0A6L5YVC0_9RHOB</name>
<protein>
    <submittedName>
        <fullName evidence="5">Multicopper oxidase domain-containing protein</fullName>
    </submittedName>
</protein>
<dbReference type="CDD" id="cd13861">
    <property type="entry name" value="CuRO_1_CumA_like"/>
    <property type="match status" value="1"/>
</dbReference>
<dbReference type="InterPro" id="IPR008972">
    <property type="entry name" value="Cupredoxin"/>
</dbReference>
<keyword evidence="1" id="KW-0479">Metal-binding</keyword>
<feature type="domain" description="Plastocyanin-like" evidence="3">
    <location>
        <begin position="347"/>
        <end position="449"/>
    </location>
</feature>
<dbReference type="GO" id="GO:0016491">
    <property type="term" value="F:oxidoreductase activity"/>
    <property type="evidence" value="ECO:0007669"/>
    <property type="project" value="UniProtKB-KW"/>
</dbReference>
<gene>
    <name evidence="5" type="ORF">GE300_01785</name>
</gene>
<dbReference type="AlphaFoldDB" id="A0A6L5YVC0"/>
<evidence type="ECO:0000256" key="2">
    <source>
        <dbReference type="ARBA" id="ARBA00023002"/>
    </source>
</evidence>
<evidence type="ECO:0000259" key="4">
    <source>
        <dbReference type="Pfam" id="PF07732"/>
    </source>
</evidence>
<dbReference type="Gene3D" id="2.60.40.420">
    <property type="entry name" value="Cupredoxins - blue copper proteins"/>
    <property type="match status" value="3"/>
</dbReference>
<dbReference type="PROSITE" id="PS00080">
    <property type="entry name" value="MULTICOPPER_OXIDASE2"/>
    <property type="match status" value="1"/>
</dbReference>
<keyword evidence="6" id="KW-1185">Reference proteome</keyword>
<dbReference type="GO" id="GO:0005507">
    <property type="term" value="F:copper ion binding"/>
    <property type="evidence" value="ECO:0007669"/>
    <property type="project" value="InterPro"/>
</dbReference>
<evidence type="ECO:0000259" key="3">
    <source>
        <dbReference type="Pfam" id="PF07731"/>
    </source>
</evidence>
<feature type="domain" description="Plastocyanin-like" evidence="4">
    <location>
        <begin position="27"/>
        <end position="142"/>
    </location>
</feature>
<sequence>MLGGIAAGVVLPRGPLRAGTQELRAAVGQVQLAPAEYPATEMWVYGGSAPGPLIRAAQGGRVSRELVNDLPRPTTVHWHGIRLENAMDGVPGLTQEAVAPGGRFAYDFAVPDAGTYWYHSHFKAIEQVSRGLAGPLIVDEPEPPEVDRDLVLTLSDWRLIDPAAISGDFDNMHDAAHAGRIGNFVTTNGEAAYSQPVRRHERLRLRLINTAPGRIFELSVQGLSGWIAAVDGMPLEQPLPIGQMFVAPGGRVDLIADVTGEVGQEAFVLEIFQGEGFALAAFPIEDGGGARRGALAALPPNPAQLALPQPGEARSVPLRIDGGAMRGLREAVFRGETLDGQALAQQGIFWALNGQAGAPPDPMAEVARGETLRIPIVNQTAFPHAMHLHGHHVREVLPTGGMGPARDTFLVDPGSVREIAVLLDNPGDWLFHCHMLSHHAAGMGTWIRVV</sequence>
<evidence type="ECO:0000256" key="1">
    <source>
        <dbReference type="ARBA" id="ARBA00022723"/>
    </source>
</evidence>
<reference evidence="5 6" key="1">
    <citation type="submission" date="2019-10" db="EMBL/GenBank/DDBJ databases">
        <title>Cognatihalovulum marinum gen. nov. sp. nov., a new member of the family Rhodobacteraceae isolated from deep seawater of the Northwest Indian Ocean.</title>
        <authorList>
            <person name="Ruan C."/>
            <person name="Wang J."/>
            <person name="Zheng X."/>
            <person name="Song L."/>
            <person name="Zhu Y."/>
            <person name="Huang Y."/>
            <person name="Lu Z."/>
            <person name="Du W."/>
            <person name="Huang L."/>
            <person name="Dai X."/>
        </authorList>
    </citation>
    <scope>NUCLEOTIDE SEQUENCE [LARGE SCALE GENOMIC DNA]</scope>
    <source>
        <strain evidence="5 6">2CG4</strain>
    </source>
</reference>
<dbReference type="InterPro" id="IPR011707">
    <property type="entry name" value="Cu-oxidase-like_N"/>
</dbReference>
<dbReference type="InterPro" id="IPR002355">
    <property type="entry name" value="Cu_oxidase_Cu_BS"/>
</dbReference>
<dbReference type="PANTHER" id="PTHR11709">
    <property type="entry name" value="MULTI-COPPER OXIDASE"/>
    <property type="match status" value="1"/>
</dbReference>
<evidence type="ECO:0000313" key="6">
    <source>
        <dbReference type="Proteomes" id="UP000474957"/>
    </source>
</evidence>
<dbReference type="Pfam" id="PF07732">
    <property type="entry name" value="Cu-oxidase_3"/>
    <property type="match status" value="1"/>
</dbReference>
<keyword evidence="2" id="KW-0560">Oxidoreductase</keyword>
<comment type="caution">
    <text evidence="5">The sequence shown here is derived from an EMBL/GenBank/DDBJ whole genome shotgun (WGS) entry which is preliminary data.</text>
</comment>
<proteinExistence type="predicted"/>
<dbReference type="Pfam" id="PF07731">
    <property type="entry name" value="Cu-oxidase_2"/>
    <property type="match status" value="1"/>
</dbReference>
<dbReference type="InterPro" id="IPR045087">
    <property type="entry name" value="Cu-oxidase_fam"/>
</dbReference>